<evidence type="ECO:0000313" key="6">
    <source>
        <dbReference type="EMBL" id="OLY84409.1"/>
    </source>
</evidence>
<keyword evidence="4" id="KW-0159">Chromosome partition</keyword>
<dbReference type="GO" id="GO:0006508">
    <property type="term" value="P:proteolysis"/>
    <property type="evidence" value="ECO:0007669"/>
    <property type="project" value="InterPro"/>
</dbReference>
<feature type="domain" description="Peptidase C50" evidence="5">
    <location>
        <begin position="110"/>
        <end position="207"/>
    </location>
</feature>
<dbReference type="GO" id="GO:0005634">
    <property type="term" value="C:nucleus"/>
    <property type="evidence" value="ECO:0007669"/>
    <property type="project" value="InterPro"/>
</dbReference>
<comment type="caution">
    <text evidence="6">The sequence shown here is derived from an EMBL/GenBank/DDBJ whole genome shotgun (WGS) entry which is preliminary data.</text>
</comment>
<comment type="catalytic activity">
    <reaction evidence="1">
        <text>All bonds known to be hydrolyzed by this endopeptidase have arginine in P1 and an acidic residue in P4. P6 is often occupied by an acidic residue or by a hydroxy-amino-acid residue, the phosphorylation of which enhances cleavage.</text>
        <dbReference type="EC" id="3.4.22.49"/>
    </reaction>
</comment>
<dbReference type="EC" id="3.4.22.49" evidence="2"/>
<dbReference type="InterPro" id="IPR005314">
    <property type="entry name" value="Peptidase_C50"/>
</dbReference>
<dbReference type="PROSITE" id="PS51700">
    <property type="entry name" value="SEPARIN"/>
    <property type="match status" value="1"/>
</dbReference>
<proteinExistence type="predicted"/>
<keyword evidence="3" id="KW-0378">Hydrolase</keyword>
<dbReference type="GO" id="GO:0051307">
    <property type="term" value="P:meiotic chromosome separation"/>
    <property type="evidence" value="ECO:0007669"/>
    <property type="project" value="TreeGrafter"/>
</dbReference>
<dbReference type="EMBL" id="LSSL01000506">
    <property type="protein sequence ID" value="OLY84409.1"/>
    <property type="molecule type" value="Genomic_DNA"/>
</dbReference>
<accession>A0A1R0H5I4</accession>
<dbReference type="OrthoDB" id="10255632at2759"/>
<organism evidence="6 7">
    <name type="scientific">Smittium mucronatum</name>
    <dbReference type="NCBI Taxonomy" id="133383"/>
    <lineage>
        <taxon>Eukaryota</taxon>
        <taxon>Fungi</taxon>
        <taxon>Fungi incertae sedis</taxon>
        <taxon>Zoopagomycota</taxon>
        <taxon>Kickxellomycotina</taxon>
        <taxon>Harpellomycetes</taxon>
        <taxon>Harpellales</taxon>
        <taxon>Legeriomycetaceae</taxon>
        <taxon>Smittium</taxon>
    </lineage>
</organism>
<name>A0A1R0H5I4_9FUNG</name>
<dbReference type="GO" id="GO:0004197">
    <property type="term" value="F:cysteine-type endopeptidase activity"/>
    <property type="evidence" value="ECO:0007669"/>
    <property type="project" value="InterPro"/>
</dbReference>
<dbReference type="STRING" id="133383.A0A1R0H5I4"/>
<evidence type="ECO:0000256" key="3">
    <source>
        <dbReference type="ARBA" id="ARBA00022801"/>
    </source>
</evidence>
<gene>
    <name evidence="6" type="ORF">AYI68_g1426</name>
</gene>
<evidence type="ECO:0000259" key="5">
    <source>
        <dbReference type="PROSITE" id="PS51700"/>
    </source>
</evidence>
<reference evidence="6 7" key="1">
    <citation type="journal article" date="2016" name="Mol. Biol. Evol.">
        <title>Genome-Wide Survey of Gut Fungi (Harpellales) Reveals the First Horizontally Transferred Ubiquitin Gene from a Mosquito Host.</title>
        <authorList>
            <person name="Wang Y."/>
            <person name="White M.M."/>
            <person name="Kvist S."/>
            <person name="Moncalvo J.M."/>
        </authorList>
    </citation>
    <scope>NUCLEOTIDE SEQUENCE [LARGE SCALE GENOMIC DNA]</scope>
    <source>
        <strain evidence="6 7">ALG-7-W6</strain>
    </source>
</reference>
<evidence type="ECO:0000313" key="7">
    <source>
        <dbReference type="Proteomes" id="UP000187455"/>
    </source>
</evidence>
<sequence length="320" mass="35779">MQMNNSRNKLQTRSVARKVEFSSTNMDKIKKDDEGYLEFNVGELTDTPIGKGKYSSIPISREDELENLQNEFRTMSVKRPNIPQKLLFAGEDNCMDHSEFQPNKIMEADRNSVFYLLNPGGDLTRTQQIFEPIIKVNGNNGWGGIVGREPLNQEVIYGLLKSEIYLYFGHGGGDKYLKRTQLKSIGLMKMGVLMGCSSGKIFDSSGYDFSGESSLLGIGYNGSVIGYLVSESFLSVIGNLFDVGDKDIDSFSLEFMKNFGLLGQDSQTKRNYECSCCFVFGEKRISNVQAVAMSRSKCKMEYLTGCAPVVYGLPVYCKEN</sequence>
<dbReference type="InterPro" id="IPR030397">
    <property type="entry name" value="SEPARIN_core_dom"/>
</dbReference>
<dbReference type="Proteomes" id="UP000187455">
    <property type="component" value="Unassembled WGS sequence"/>
</dbReference>
<dbReference type="Pfam" id="PF03568">
    <property type="entry name" value="Separin_C"/>
    <property type="match status" value="1"/>
</dbReference>
<dbReference type="GO" id="GO:0005737">
    <property type="term" value="C:cytoplasm"/>
    <property type="evidence" value="ECO:0007669"/>
    <property type="project" value="TreeGrafter"/>
</dbReference>
<evidence type="ECO:0000256" key="2">
    <source>
        <dbReference type="ARBA" id="ARBA00012489"/>
    </source>
</evidence>
<dbReference type="PANTHER" id="PTHR12792:SF0">
    <property type="entry name" value="SEPARIN"/>
    <property type="match status" value="1"/>
</dbReference>
<evidence type="ECO:0000256" key="4">
    <source>
        <dbReference type="ARBA" id="ARBA00022829"/>
    </source>
</evidence>
<evidence type="ECO:0000256" key="1">
    <source>
        <dbReference type="ARBA" id="ARBA00000451"/>
    </source>
</evidence>
<dbReference type="AlphaFoldDB" id="A0A1R0H5I4"/>
<dbReference type="GO" id="GO:0072686">
    <property type="term" value="C:mitotic spindle"/>
    <property type="evidence" value="ECO:0007669"/>
    <property type="project" value="TreeGrafter"/>
</dbReference>
<protein>
    <recommendedName>
        <fullName evidence="2">separase</fullName>
        <ecNumber evidence="2">3.4.22.49</ecNumber>
    </recommendedName>
</protein>
<dbReference type="PANTHER" id="PTHR12792">
    <property type="entry name" value="EXTRA SPINDLE POLES 1-RELATED"/>
    <property type="match status" value="1"/>
</dbReference>
<keyword evidence="7" id="KW-1185">Reference proteome</keyword>